<dbReference type="SMART" id="SM00450">
    <property type="entry name" value="RHOD"/>
    <property type="match status" value="1"/>
</dbReference>
<dbReference type="HAMAP" id="MF_00469">
    <property type="entry name" value="TrhO"/>
    <property type="match status" value="1"/>
</dbReference>
<dbReference type="PROSITE" id="PS50206">
    <property type="entry name" value="RHODANESE_3"/>
    <property type="match status" value="1"/>
</dbReference>
<dbReference type="EMBL" id="PXXO01000013">
    <property type="protein sequence ID" value="PSJ04306.1"/>
    <property type="molecule type" value="Genomic_DNA"/>
</dbReference>
<dbReference type="InterPro" id="IPR001763">
    <property type="entry name" value="Rhodanese-like_dom"/>
</dbReference>
<proteinExistence type="inferred from homology"/>
<evidence type="ECO:0000313" key="5">
    <source>
        <dbReference type="Proteomes" id="UP000243002"/>
    </source>
</evidence>
<keyword evidence="1" id="KW-0819">tRNA processing</keyword>
<sequence>MSVLVAAFYRFAALEGLPDLQRELGDLAAAEGVSGTILLAAEGVNGTIAGADAGVQALLARLRQVAGLERLEAKFSRSEIQAFHRLKVRLKREIVTMGEPQVSPYLASEVGTHVPPGQWDALIADPDTLVIDTRNSYEVAIGSFEGAIDPGTATFRDFPQWVERELRPLVEQRQPRAIAMFCTGGIRCEKATAYLQQQGFAGVHHLEGGILRYLEEIPEPLSSWRGECFVFDKRVAVNHQLEPGEHSVCHACGLPLSPADRALASYVAGVSCRHCIERFSDADRQRFAERQRQMERARQRGEYHLGGRPVG</sequence>
<evidence type="ECO:0000313" key="4">
    <source>
        <dbReference type="EMBL" id="PSJ04306.1"/>
    </source>
</evidence>
<organism evidence="4 5">
    <name type="scientific">Cyanobium usitatum str. Tous</name>
    <dbReference type="NCBI Taxonomy" id="2116684"/>
    <lineage>
        <taxon>Bacteria</taxon>
        <taxon>Bacillati</taxon>
        <taxon>Cyanobacteriota</taxon>
        <taxon>Cyanophyceae</taxon>
        <taxon>Synechococcales</taxon>
        <taxon>Prochlorococcaceae</taxon>
        <taxon>Cyanobium</taxon>
    </lineage>
</organism>
<dbReference type="Gene3D" id="3.40.250.10">
    <property type="entry name" value="Rhodanese-like domain"/>
    <property type="match status" value="1"/>
</dbReference>
<reference evidence="4 5" key="1">
    <citation type="journal article" date="2018" name="Environ. Microbiol.">
        <title>Ecological and genomic features of two widespread freshwater picocyanobacteria.</title>
        <authorList>
            <person name="Cabello-Yeves P.J."/>
            <person name="Picazo A."/>
            <person name="Camacho A."/>
            <person name="Callieri C."/>
            <person name="Rosselli R."/>
            <person name="Roda-Garcia J.J."/>
            <person name="Coutinho F.H."/>
            <person name="Rodriguez-Valera F."/>
        </authorList>
    </citation>
    <scope>NUCLEOTIDE SEQUENCE [LARGE SCALE GENOMIC DNA]</scope>
    <source>
        <strain evidence="4 5">Tous</strain>
    </source>
</reference>
<comment type="catalytic activity">
    <reaction evidence="1">
        <text>uridine(34) in tRNA + AH2 + O2 = 5-hydroxyuridine(34) in tRNA + A + H2O</text>
        <dbReference type="Rhea" id="RHEA:64224"/>
        <dbReference type="Rhea" id="RHEA-COMP:11727"/>
        <dbReference type="Rhea" id="RHEA-COMP:13381"/>
        <dbReference type="ChEBI" id="CHEBI:13193"/>
        <dbReference type="ChEBI" id="CHEBI:15377"/>
        <dbReference type="ChEBI" id="CHEBI:15379"/>
        <dbReference type="ChEBI" id="CHEBI:17499"/>
        <dbReference type="ChEBI" id="CHEBI:65315"/>
        <dbReference type="ChEBI" id="CHEBI:136877"/>
    </reaction>
</comment>
<dbReference type="InterPro" id="IPR040503">
    <property type="entry name" value="TRHO_N"/>
</dbReference>
<dbReference type="GO" id="GO:0016705">
    <property type="term" value="F:oxidoreductase activity, acting on paired donors, with incorporation or reduction of molecular oxygen"/>
    <property type="evidence" value="ECO:0007669"/>
    <property type="project" value="UniProtKB-UniRule"/>
</dbReference>
<protein>
    <recommendedName>
        <fullName evidence="1">tRNA uridine(34) hydroxylase</fullName>
        <ecNumber evidence="1">1.14.-.-</ecNumber>
    </recommendedName>
    <alternativeName>
        <fullName evidence="1">tRNA hydroxylation protein O</fullName>
    </alternativeName>
</protein>
<feature type="domain" description="Rhodanese" evidence="3">
    <location>
        <begin position="124"/>
        <end position="222"/>
    </location>
</feature>
<evidence type="ECO:0000256" key="1">
    <source>
        <dbReference type="HAMAP-Rule" id="MF_00469"/>
    </source>
</evidence>
<dbReference type="Proteomes" id="UP000243002">
    <property type="component" value="Unassembled WGS sequence"/>
</dbReference>
<comment type="function">
    <text evidence="1">Catalyzes oxygen-dependent 5-hydroxyuridine (ho5U) modification at position 34 in tRNAs.</text>
</comment>
<dbReference type="Pfam" id="PF00581">
    <property type="entry name" value="Rhodanese"/>
    <property type="match status" value="1"/>
</dbReference>
<comment type="similarity">
    <text evidence="1">Belongs to the TrhO family.</text>
</comment>
<dbReference type="Pfam" id="PF17773">
    <property type="entry name" value="UPF0176_N"/>
    <property type="match status" value="1"/>
</dbReference>
<dbReference type="RefSeq" id="WP_106632746.1">
    <property type="nucleotide sequence ID" value="NZ_PXXO01000013.1"/>
</dbReference>
<dbReference type="CDD" id="cd01518">
    <property type="entry name" value="RHOD_YceA"/>
    <property type="match status" value="1"/>
</dbReference>
<dbReference type="PANTHER" id="PTHR43268">
    <property type="entry name" value="THIOSULFATE SULFURTRANSFERASE/RHODANESE-LIKE DOMAIN-CONTAINING PROTEIN 2"/>
    <property type="match status" value="1"/>
</dbReference>
<keyword evidence="5" id="KW-1185">Reference proteome</keyword>
<feature type="compositionally biased region" description="Basic and acidic residues" evidence="2">
    <location>
        <begin position="290"/>
        <end position="305"/>
    </location>
</feature>
<dbReference type="Gene3D" id="3.30.70.100">
    <property type="match status" value="1"/>
</dbReference>
<dbReference type="GO" id="GO:0006400">
    <property type="term" value="P:tRNA modification"/>
    <property type="evidence" value="ECO:0007669"/>
    <property type="project" value="UniProtKB-UniRule"/>
</dbReference>
<dbReference type="EC" id="1.14.-.-" evidence="1"/>
<dbReference type="SUPFAM" id="SSF52821">
    <property type="entry name" value="Rhodanese/Cell cycle control phosphatase"/>
    <property type="match status" value="1"/>
</dbReference>
<feature type="region of interest" description="Disordered" evidence="2">
    <location>
        <begin position="290"/>
        <end position="311"/>
    </location>
</feature>
<accession>A0A2P7MSZ3</accession>
<gene>
    <name evidence="1" type="primary">trhO</name>
    <name evidence="4" type="ORF">C7K55_10815</name>
</gene>
<dbReference type="PANTHER" id="PTHR43268:SF3">
    <property type="entry name" value="RHODANESE-LIKE DOMAIN-CONTAINING PROTEIN 7-RELATED"/>
    <property type="match status" value="1"/>
</dbReference>
<dbReference type="NCBIfam" id="NF001136">
    <property type="entry name" value="PRK00142.1-4"/>
    <property type="match status" value="1"/>
</dbReference>
<evidence type="ECO:0000259" key="3">
    <source>
        <dbReference type="PROSITE" id="PS50206"/>
    </source>
</evidence>
<comment type="caution">
    <text evidence="4">The sequence shown here is derived from an EMBL/GenBank/DDBJ whole genome shotgun (WGS) entry which is preliminary data.</text>
</comment>
<keyword evidence="1" id="KW-0560">Oxidoreductase</keyword>
<dbReference type="AlphaFoldDB" id="A0A2P7MSZ3"/>
<dbReference type="InterPro" id="IPR020936">
    <property type="entry name" value="TrhO"/>
</dbReference>
<name>A0A2P7MSZ3_9CYAN</name>
<dbReference type="InterPro" id="IPR036873">
    <property type="entry name" value="Rhodanese-like_dom_sf"/>
</dbReference>
<evidence type="ECO:0000256" key="2">
    <source>
        <dbReference type="SAM" id="MobiDB-lite"/>
    </source>
</evidence>
<dbReference type="OrthoDB" id="9778326at2"/>